<evidence type="ECO:0000259" key="2">
    <source>
        <dbReference type="PROSITE" id="PS51740"/>
    </source>
</evidence>
<dbReference type="PROSITE" id="PS51740">
    <property type="entry name" value="SPOVT_ABRB"/>
    <property type="match status" value="1"/>
</dbReference>
<dbReference type="NCBIfam" id="TIGR01439">
    <property type="entry name" value="lp_hng_hel_AbrB"/>
    <property type="match status" value="1"/>
</dbReference>
<evidence type="ECO:0000313" key="4">
    <source>
        <dbReference type="Proteomes" id="UP001596496"/>
    </source>
</evidence>
<dbReference type="InterPro" id="IPR007159">
    <property type="entry name" value="SpoVT-AbrB_dom"/>
</dbReference>
<feature type="domain" description="SpoVT-AbrB" evidence="2">
    <location>
        <begin position="12"/>
        <end position="57"/>
    </location>
</feature>
<dbReference type="InterPro" id="IPR037914">
    <property type="entry name" value="SpoVT-AbrB_sf"/>
</dbReference>
<dbReference type="SMART" id="SM00966">
    <property type="entry name" value="SpoVT_AbrB"/>
    <property type="match status" value="1"/>
</dbReference>
<dbReference type="RefSeq" id="WP_380824162.1">
    <property type="nucleotide sequence ID" value="NZ_JBHTCG010000002.1"/>
</dbReference>
<organism evidence="3 4">
    <name type="scientific">Sphaerisporangium rhizosphaerae</name>
    <dbReference type="NCBI Taxonomy" id="2269375"/>
    <lineage>
        <taxon>Bacteria</taxon>
        <taxon>Bacillati</taxon>
        <taxon>Actinomycetota</taxon>
        <taxon>Actinomycetes</taxon>
        <taxon>Streptosporangiales</taxon>
        <taxon>Streptosporangiaceae</taxon>
        <taxon>Sphaerisporangium</taxon>
    </lineage>
</organism>
<sequence>MEPKKGGRARRAGPVHISSKNQVTLPAAILRRLGLGPGDPIDITEEGGHIVIRRHRSRFDGVIGTIPGLTEAVDVEASRESWT</sequence>
<evidence type="ECO:0000313" key="3">
    <source>
        <dbReference type="EMBL" id="MFC7381234.1"/>
    </source>
</evidence>
<protein>
    <submittedName>
        <fullName evidence="3">AbrB/MazE/SpoVT family DNA-binding domain-containing protein</fullName>
    </submittedName>
</protein>
<dbReference type="Proteomes" id="UP001596496">
    <property type="component" value="Unassembled WGS sequence"/>
</dbReference>
<keyword evidence="1 3" id="KW-0238">DNA-binding</keyword>
<dbReference type="GO" id="GO:0003677">
    <property type="term" value="F:DNA binding"/>
    <property type="evidence" value="ECO:0007669"/>
    <property type="project" value="UniProtKB-KW"/>
</dbReference>
<dbReference type="Pfam" id="PF04014">
    <property type="entry name" value="MazE_antitoxin"/>
    <property type="match status" value="1"/>
</dbReference>
<proteinExistence type="predicted"/>
<gene>
    <name evidence="3" type="ORF">ACFQSB_03375</name>
</gene>
<name>A0ABW2NVP6_9ACTN</name>
<reference evidence="4" key="1">
    <citation type="journal article" date="2019" name="Int. J. Syst. Evol. Microbiol.">
        <title>The Global Catalogue of Microorganisms (GCM) 10K type strain sequencing project: providing services to taxonomists for standard genome sequencing and annotation.</title>
        <authorList>
            <consortium name="The Broad Institute Genomics Platform"/>
            <consortium name="The Broad Institute Genome Sequencing Center for Infectious Disease"/>
            <person name="Wu L."/>
            <person name="Ma J."/>
        </authorList>
    </citation>
    <scope>NUCLEOTIDE SEQUENCE [LARGE SCALE GENOMIC DNA]</scope>
    <source>
        <strain evidence="4">CECT 7649</strain>
    </source>
</reference>
<keyword evidence="4" id="KW-1185">Reference proteome</keyword>
<accession>A0ABW2NVP6</accession>
<evidence type="ECO:0000256" key="1">
    <source>
        <dbReference type="PROSITE-ProRule" id="PRU01076"/>
    </source>
</evidence>
<comment type="caution">
    <text evidence="3">The sequence shown here is derived from an EMBL/GenBank/DDBJ whole genome shotgun (WGS) entry which is preliminary data.</text>
</comment>
<dbReference type="EMBL" id="JBHTCG010000002">
    <property type="protein sequence ID" value="MFC7381234.1"/>
    <property type="molecule type" value="Genomic_DNA"/>
</dbReference>
<dbReference type="Gene3D" id="2.10.260.10">
    <property type="match status" value="1"/>
</dbReference>
<dbReference type="SUPFAM" id="SSF89447">
    <property type="entry name" value="AbrB/MazE/MraZ-like"/>
    <property type="match status" value="1"/>
</dbReference>